<keyword evidence="3" id="KW-1185">Reference proteome</keyword>
<proteinExistence type="predicted"/>
<evidence type="ECO:0000313" key="3">
    <source>
        <dbReference type="Proteomes" id="UP001320119"/>
    </source>
</evidence>
<dbReference type="GO" id="GO:0035438">
    <property type="term" value="F:cyclic-di-GMP binding"/>
    <property type="evidence" value="ECO:0007669"/>
    <property type="project" value="InterPro"/>
</dbReference>
<accession>A0AAN1WG14</accession>
<protein>
    <recommendedName>
        <fullName evidence="1">PilZ domain-containing protein</fullName>
    </recommendedName>
</protein>
<reference evidence="2 3" key="1">
    <citation type="journal article" date="2022" name="IScience">
        <title>An ultrasensitive nanofiber-based assay for enzymatic hydrolysis and deep-sea microbial degradation of cellulose.</title>
        <authorList>
            <person name="Tsudome M."/>
            <person name="Tachioka M."/>
            <person name="Miyazaki M."/>
            <person name="Uchimura K."/>
            <person name="Tsuda M."/>
            <person name="Takaki Y."/>
            <person name="Deguchi S."/>
        </authorList>
    </citation>
    <scope>NUCLEOTIDE SEQUENCE [LARGE SCALE GENOMIC DNA]</scope>
    <source>
        <strain evidence="2 3">GE09</strain>
    </source>
</reference>
<dbReference type="Proteomes" id="UP001320119">
    <property type="component" value="Chromosome"/>
</dbReference>
<dbReference type="EMBL" id="AP023086">
    <property type="protein sequence ID" value="BCD96924.1"/>
    <property type="molecule type" value="Genomic_DNA"/>
</dbReference>
<dbReference type="AlphaFoldDB" id="A0AAN1WG14"/>
<evidence type="ECO:0000313" key="2">
    <source>
        <dbReference type="EMBL" id="BCD96924.1"/>
    </source>
</evidence>
<dbReference type="InterPro" id="IPR009875">
    <property type="entry name" value="PilZ_domain"/>
</dbReference>
<dbReference type="SUPFAM" id="SSF141371">
    <property type="entry name" value="PilZ domain-like"/>
    <property type="match status" value="1"/>
</dbReference>
<organism evidence="2 3">
    <name type="scientific">Marinagarivorans cellulosilyticus</name>
    <dbReference type="NCBI Taxonomy" id="2721545"/>
    <lineage>
        <taxon>Bacteria</taxon>
        <taxon>Pseudomonadati</taxon>
        <taxon>Pseudomonadota</taxon>
        <taxon>Gammaproteobacteria</taxon>
        <taxon>Cellvibrionales</taxon>
        <taxon>Cellvibrionaceae</taxon>
        <taxon>Marinagarivorans</taxon>
    </lineage>
</organism>
<sequence>MEERRRFARTSAIIRVELTNPAFGTLIGSTRDISDGGALVMVDNELVPPVGTVVDVVFKKVVGPVNAQPVAMKVMHTHKNTLGLMFLAR</sequence>
<dbReference type="Gene3D" id="2.40.10.220">
    <property type="entry name" value="predicted glycosyltransferase like domains"/>
    <property type="match status" value="1"/>
</dbReference>
<dbReference type="KEGG" id="marq:MARGE09_P1124"/>
<dbReference type="RefSeq" id="WP_236986407.1">
    <property type="nucleotide sequence ID" value="NZ_AP023086.1"/>
</dbReference>
<gene>
    <name evidence="2" type="ORF">MARGE09_P1124</name>
</gene>
<evidence type="ECO:0000259" key="1">
    <source>
        <dbReference type="Pfam" id="PF07238"/>
    </source>
</evidence>
<dbReference type="Pfam" id="PF07238">
    <property type="entry name" value="PilZ"/>
    <property type="match status" value="1"/>
</dbReference>
<feature type="domain" description="PilZ" evidence="1">
    <location>
        <begin position="3"/>
        <end position="87"/>
    </location>
</feature>
<name>A0AAN1WG14_9GAMM</name>